<organism evidence="2 3">
    <name type="scientific">Nocardia vinacea</name>
    <dbReference type="NCBI Taxonomy" id="96468"/>
    <lineage>
        <taxon>Bacteria</taxon>
        <taxon>Bacillati</taxon>
        <taxon>Actinomycetota</taxon>
        <taxon>Actinomycetes</taxon>
        <taxon>Mycobacteriales</taxon>
        <taxon>Nocardiaceae</taxon>
        <taxon>Nocardia</taxon>
    </lineage>
</organism>
<dbReference type="InterPro" id="IPR049244">
    <property type="entry name" value="DUF6879"/>
</dbReference>
<dbReference type="RefSeq" id="WP_329406115.1">
    <property type="nucleotide sequence ID" value="NZ_CP109441.1"/>
</dbReference>
<sequence>MRLLQGDPYPDLLRACQREAFHLEVRDFYGVAVESEPLRRFLAGESATDYEWFRPWRSLVEAATSRGVAVRRGRVVTEPHTDYHRWLLTLTPQNIEAGEDIRYLPRYLAGEVQAEDYWLLDDERVAFHARDDEGRGLGVEPACRKA</sequence>
<evidence type="ECO:0000313" key="2">
    <source>
        <dbReference type="EMBL" id="WUV43599.1"/>
    </source>
</evidence>
<proteinExistence type="predicted"/>
<dbReference type="Pfam" id="PF21806">
    <property type="entry name" value="DUF6879"/>
    <property type="match status" value="1"/>
</dbReference>
<feature type="domain" description="DUF6879" evidence="1">
    <location>
        <begin position="11"/>
        <end position="140"/>
    </location>
</feature>
<reference evidence="2" key="1">
    <citation type="submission" date="2022-10" db="EMBL/GenBank/DDBJ databases">
        <title>The complete genomes of actinobacterial strains from the NBC collection.</title>
        <authorList>
            <person name="Joergensen T.S."/>
            <person name="Alvarez Arevalo M."/>
            <person name="Sterndorff E.B."/>
            <person name="Faurdal D."/>
            <person name="Vuksanovic O."/>
            <person name="Mourched A.-S."/>
            <person name="Charusanti P."/>
            <person name="Shaw S."/>
            <person name="Blin K."/>
            <person name="Weber T."/>
        </authorList>
    </citation>
    <scope>NUCLEOTIDE SEQUENCE</scope>
    <source>
        <strain evidence="2">NBC_01482</strain>
    </source>
</reference>
<evidence type="ECO:0000259" key="1">
    <source>
        <dbReference type="Pfam" id="PF21806"/>
    </source>
</evidence>
<gene>
    <name evidence="2" type="ORF">OG563_30835</name>
</gene>
<accession>A0ABZ1YK42</accession>
<evidence type="ECO:0000313" key="3">
    <source>
        <dbReference type="Proteomes" id="UP001432062"/>
    </source>
</evidence>
<protein>
    <recommendedName>
        <fullName evidence="1">DUF6879 domain-containing protein</fullName>
    </recommendedName>
</protein>
<dbReference type="EMBL" id="CP109441">
    <property type="protein sequence ID" value="WUV43599.1"/>
    <property type="molecule type" value="Genomic_DNA"/>
</dbReference>
<keyword evidence="3" id="KW-1185">Reference proteome</keyword>
<dbReference type="Proteomes" id="UP001432062">
    <property type="component" value="Chromosome"/>
</dbReference>
<name>A0ABZ1YK42_9NOCA</name>